<dbReference type="Proteomes" id="UP000634919">
    <property type="component" value="Unassembled WGS sequence"/>
</dbReference>
<keyword evidence="1" id="KW-0812">Transmembrane</keyword>
<name>A0ABR8SBC0_9BURK</name>
<dbReference type="RefSeq" id="WP_191723166.1">
    <property type="nucleotide sequence ID" value="NZ_JACSQK010000004.1"/>
</dbReference>
<keyword evidence="3" id="KW-1185">Reference proteome</keyword>
<feature type="transmembrane region" description="Helical" evidence="1">
    <location>
        <begin position="6"/>
        <end position="22"/>
    </location>
</feature>
<keyword evidence="1" id="KW-1133">Transmembrane helix</keyword>
<accession>A0ABR8SBC0</accession>
<comment type="caution">
    <text evidence="2">The sequence shown here is derived from an EMBL/GenBank/DDBJ whole genome shotgun (WGS) entry which is preliminary data.</text>
</comment>
<feature type="transmembrane region" description="Helical" evidence="1">
    <location>
        <begin position="29"/>
        <end position="47"/>
    </location>
</feature>
<dbReference type="EMBL" id="JACSQK010000004">
    <property type="protein sequence ID" value="MBD7960774.1"/>
    <property type="molecule type" value="Genomic_DNA"/>
</dbReference>
<keyword evidence="1" id="KW-0472">Membrane</keyword>
<gene>
    <name evidence="2" type="ORF">H9646_09755</name>
</gene>
<sequence length="56" mass="6072">MSLLYFNMIAMSIACVSLLVGFSYRDTRWGGGCMMLGVLAVMCVIVYDVRVLSAGS</sequence>
<evidence type="ECO:0000313" key="2">
    <source>
        <dbReference type="EMBL" id="MBD7960774.1"/>
    </source>
</evidence>
<evidence type="ECO:0000256" key="1">
    <source>
        <dbReference type="SAM" id="Phobius"/>
    </source>
</evidence>
<reference evidence="2 3" key="1">
    <citation type="submission" date="2020-08" db="EMBL/GenBank/DDBJ databases">
        <title>A Genomic Blueprint of the Chicken Gut Microbiome.</title>
        <authorList>
            <person name="Gilroy R."/>
            <person name="Ravi A."/>
            <person name="Getino M."/>
            <person name="Pursley I."/>
            <person name="Horton D.L."/>
            <person name="Alikhan N.-F."/>
            <person name="Baker D."/>
            <person name="Gharbi K."/>
            <person name="Hall N."/>
            <person name="Watson M."/>
            <person name="Adriaenssens E.M."/>
            <person name="Foster-Nyarko E."/>
            <person name="Jarju S."/>
            <person name="Secka A."/>
            <person name="Antonio M."/>
            <person name="Oren A."/>
            <person name="Chaudhuri R."/>
            <person name="La Ragione R.M."/>
            <person name="Hildebrand F."/>
            <person name="Pallen M.J."/>
        </authorList>
    </citation>
    <scope>NUCLEOTIDE SEQUENCE [LARGE SCALE GENOMIC DNA]</scope>
    <source>
        <strain evidence="2 3">Sa2CVA6</strain>
    </source>
</reference>
<evidence type="ECO:0000313" key="3">
    <source>
        <dbReference type="Proteomes" id="UP000634919"/>
    </source>
</evidence>
<organism evidence="2 3">
    <name type="scientific">Comamonas avium</name>
    <dbReference type="NCBI Taxonomy" id="2762231"/>
    <lineage>
        <taxon>Bacteria</taxon>
        <taxon>Pseudomonadati</taxon>
        <taxon>Pseudomonadota</taxon>
        <taxon>Betaproteobacteria</taxon>
        <taxon>Burkholderiales</taxon>
        <taxon>Comamonadaceae</taxon>
        <taxon>Comamonas</taxon>
    </lineage>
</organism>
<proteinExistence type="predicted"/>
<protein>
    <submittedName>
        <fullName evidence="2">Uncharacterized protein</fullName>
    </submittedName>
</protein>